<dbReference type="RefSeq" id="WP_046821636.1">
    <property type="nucleotide sequence ID" value="NZ_LBBT01000020.1"/>
</dbReference>
<keyword evidence="6 8" id="KW-1133">Transmembrane helix</keyword>
<dbReference type="Proteomes" id="UP000034407">
    <property type="component" value="Unassembled WGS sequence"/>
</dbReference>
<feature type="transmembrane region" description="Helical" evidence="8">
    <location>
        <begin position="42"/>
        <end position="67"/>
    </location>
</feature>
<dbReference type="GO" id="GO:0009372">
    <property type="term" value="P:quorum sensing"/>
    <property type="evidence" value="ECO:0007669"/>
    <property type="project" value="UniProtKB-KW"/>
</dbReference>
<protein>
    <recommendedName>
        <fullName evidence="11">Accessory gene regulator AgrB</fullName>
    </recommendedName>
</protein>
<keyword evidence="5" id="KW-0378">Hydrolase</keyword>
<evidence type="ECO:0000313" key="10">
    <source>
        <dbReference type="Proteomes" id="UP000034407"/>
    </source>
</evidence>
<dbReference type="GO" id="GO:0008233">
    <property type="term" value="F:peptidase activity"/>
    <property type="evidence" value="ECO:0007669"/>
    <property type="project" value="UniProtKB-KW"/>
</dbReference>
<name>A0A0M3DKF0_9FIRM</name>
<feature type="transmembrane region" description="Helical" evidence="8">
    <location>
        <begin position="168"/>
        <end position="188"/>
    </location>
</feature>
<proteinExistence type="predicted"/>
<keyword evidence="4 8" id="KW-0812">Transmembrane</keyword>
<evidence type="ECO:0000256" key="2">
    <source>
        <dbReference type="ARBA" id="ARBA00022654"/>
    </source>
</evidence>
<dbReference type="GO" id="GO:0006508">
    <property type="term" value="P:proteolysis"/>
    <property type="evidence" value="ECO:0007669"/>
    <property type="project" value="UniProtKB-KW"/>
</dbReference>
<comment type="caution">
    <text evidence="9">The sequence shown here is derived from an EMBL/GenBank/DDBJ whole genome shotgun (WGS) entry which is preliminary data.</text>
</comment>
<keyword evidence="10" id="KW-1185">Reference proteome</keyword>
<dbReference type="EMBL" id="LBBT01000020">
    <property type="protein sequence ID" value="KKY02828.1"/>
    <property type="molecule type" value="Genomic_DNA"/>
</dbReference>
<keyword evidence="2" id="KW-0673">Quorum sensing</keyword>
<accession>A0A0M3DKF0</accession>
<evidence type="ECO:0008006" key="11">
    <source>
        <dbReference type="Google" id="ProtNLM"/>
    </source>
</evidence>
<sequence length="201" mass="22924">MIKLLSEKIAYFLEDRNFIESEDTEVCSYGLEVLISSLINSILVLTLGIILNKFLQTLVFVGCYCYIRQYSGGYHASSHTKCILTFLCMYLATILIADSIHDIHLEVMIIAISTINWTSIYLLSPAEHANNPLSNDELISNQKKAKIRVTVFLLFTIIGSQVQQVYEYTVYSALALCWINFMLILQVIKNKGDTKYEKTVR</sequence>
<dbReference type="Pfam" id="PF04647">
    <property type="entry name" value="AgrB"/>
    <property type="match status" value="1"/>
</dbReference>
<evidence type="ECO:0000256" key="1">
    <source>
        <dbReference type="ARBA" id="ARBA00022475"/>
    </source>
</evidence>
<dbReference type="SMART" id="SM00793">
    <property type="entry name" value="AgrB"/>
    <property type="match status" value="1"/>
</dbReference>
<gene>
    <name evidence="9" type="ORF">VN21_01070</name>
</gene>
<keyword evidence="7 8" id="KW-0472">Membrane</keyword>
<evidence type="ECO:0000313" key="9">
    <source>
        <dbReference type="EMBL" id="KKY02828.1"/>
    </source>
</evidence>
<reference evidence="9 10" key="1">
    <citation type="submission" date="2015-04" db="EMBL/GenBank/DDBJ databases">
        <title>Microcin producing Clostridium sp. JC272T.</title>
        <authorList>
            <person name="Jyothsna T."/>
            <person name="Sasikala C."/>
            <person name="Ramana C."/>
        </authorList>
    </citation>
    <scope>NUCLEOTIDE SEQUENCE [LARGE SCALE GENOMIC DNA]</scope>
    <source>
        <strain evidence="9 10">JC272</strain>
    </source>
</reference>
<evidence type="ECO:0000256" key="8">
    <source>
        <dbReference type="SAM" id="Phobius"/>
    </source>
</evidence>
<dbReference type="OrthoDB" id="9815055at2"/>
<dbReference type="GO" id="GO:0016020">
    <property type="term" value="C:membrane"/>
    <property type="evidence" value="ECO:0007669"/>
    <property type="project" value="InterPro"/>
</dbReference>
<dbReference type="InterPro" id="IPR006741">
    <property type="entry name" value="AgrB"/>
</dbReference>
<keyword evidence="1" id="KW-1003">Cell membrane</keyword>
<feature type="transmembrane region" description="Helical" evidence="8">
    <location>
        <begin position="145"/>
        <end position="162"/>
    </location>
</feature>
<evidence type="ECO:0000256" key="6">
    <source>
        <dbReference type="ARBA" id="ARBA00022989"/>
    </source>
</evidence>
<feature type="transmembrane region" description="Helical" evidence="8">
    <location>
        <begin position="79"/>
        <end position="97"/>
    </location>
</feature>
<organism evidence="9 10">
    <name type="scientific">Paraclostridium benzoelyticum</name>
    <dbReference type="NCBI Taxonomy" id="1629550"/>
    <lineage>
        <taxon>Bacteria</taxon>
        <taxon>Bacillati</taxon>
        <taxon>Bacillota</taxon>
        <taxon>Clostridia</taxon>
        <taxon>Peptostreptococcales</taxon>
        <taxon>Peptostreptococcaceae</taxon>
        <taxon>Paraclostridium</taxon>
    </lineage>
</organism>
<dbReference type="AlphaFoldDB" id="A0A0M3DKF0"/>
<feature type="transmembrane region" description="Helical" evidence="8">
    <location>
        <begin position="103"/>
        <end position="124"/>
    </location>
</feature>
<evidence type="ECO:0000256" key="7">
    <source>
        <dbReference type="ARBA" id="ARBA00023136"/>
    </source>
</evidence>
<keyword evidence="3" id="KW-0645">Protease</keyword>
<evidence type="ECO:0000256" key="5">
    <source>
        <dbReference type="ARBA" id="ARBA00022801"/>
    </source>
</evidence>
<evidence type="ECO:0000256" key="3">
    <source>
        <dbReference type="ARBA" id="ARBA00022670"/>
    </source>
</evidence>
<dbReference type="PATRIC" id="fig|1629550.3.peg.171"/>
<evidence type="ECO:0000256" key="4">
    <source>
        <dbReference type="ARBA" id="ARBA00022692"/>
    </source>
</evidence>